<dbReference type="PRINTS" id="PR00010">
    <property type="entry name" value="EGFBLOOD"/>
</dbReference>
<dbReference type="PROSITE" id="PS50026">
    <property type="entry name" value="EGF_3"/>
    <property type="match status" value="6"/>
</dbReference>
<feature type="domain" description="EGF-like" evidence="17">
    <location>
        <begin position="463"/>
        <end position="500"/>
    </location>
</feature>
<dbReference type="Pfam" id="PF12661">
    <property type="entry name" value="hEGF"/>
    <property type="match status" value="4"/>
</dbReference>
<evidence type="ECO:0000256" key="15">
    <source>
        <dbReference type="PROSITE-ProRule" id="PRU00196"/>
    </source>
</evidence>
<keyword evidence="22" id="KW-1185">Reference proteome</keyword>
<dbReference type="SMART" id="SM00181">
    <property type="entry name" value="EGF"/>
    <property type="match status" value="6"/>
</dbReference>
<dbReference type="SMART" id="SM00202">
    <property type="entry name" value="SR"/>
    <property type="match status" value="3"/>
</dbReference>
<dbReference type="InterPro" id="IPR023415">
    <property type="entry name" value="LDLR_class-A_CS"/>
</dbReference>
<dbReference type="Pfam" id="PF00530">
    <property type="entry name" value="SRCR"/>
    <property type="match status" value="3"/>
</dbReference>
<evidence type="ECO:0000256" key="16">
    <source>
        <dbReference type="SAM" id="Phobius"/>
    </source>
</evidence>
<dbReference type="GO" id="GO:0006508">
    <property type="term" value="P:proteolysis"/>
    <property type="evidence" value="ECO:0007669"/>
    <property type="project" value="UniProtKB-KW"/>
</dbReference>
<dbReference type="Pfam" id="PF00008">
    <property type="entry name" value="EGF"/>
    <property type="match status" value="1"/>
</dbReference>
<evidence type="ECO:0000256" key="6">
    <source>
        <dbReference type="ARBA" id="ARBA00022737"/>
    </source>
</evidence>
<evidence type="ECO:0000256" key="4">
    <source>
        <dbReference type="ARBA" id="ARBA00022692"/>
    </source>
</evidence>
<keyword evidence="10 15" id="KW-1015">Disulfide bond</keyword>
<sequence length="1516" mass="168960">MTTNADISNSPTDDQGRYAGGCYSNEEYVGQEFVGVTRYPGFYSPYVGSRPDSGSSEYSSETRRTSDRRRRLVIITVAVTVTCVLIVGAIVGAVMASSLAEVTKDIKTEVTLVGKEFDVHYLNMSSDKSMKAAAELEKMYDDKFTKSEYKDIYVGTTVLGFRNGSLIGEVKSEFKKKVKIEKKKPADTTSETTTQATIELSAEDLGLKMEVVMSVIETIPGIKPNAFSEIDECDSSPCQNSGTCEDRINRYVCLCPPGYSGINCETDIDECDSSPCKLESICKDSVKNYTCTCRPGTTGRNCDINIDDCTPNPCVHGTCNDGLNGYTCTCNLGYTDKNCTTGVDVTLTTVPVLCAKMEAPVGTWSMASSAAVHMALAGFTGRNCDTDIIECMPNPCNNGSTCVDQVNNYTCVCKAGFTGRNCDTDIHECSTNPCNNGASCIDQVNNYTCLCRAGFTGRNCDSDINECSPNPCNNGASCIDQVNNYTCFFVNYNFKYSRNNQSLNNSVTEHIHNLEPNNRNNNTIKHLEPNIWHNNTIKHLDPNIRNNNTNNHSEPNIWNNNTKIPSYKHHMVSNNCNNTTKNNYFFCSNLQPTYFIMGMMNTTWDSTMDDNNSSLYHNMSTMLTNEANFNTIELFRNACVCRDGEILQQLLITTVSTTTPGNNDCSKGFFSCDNGRCQGILRLCDGVLDCNDGSDERGCVSSTVSVFQQVKFVSCNDGSDEEGCVCEPHEWGCAKIKQCIPASLRCDGNKNCHDVTDEYVGCQPPTPAPIIPFIVALNNLTINITEAPVYKAPTWGRLMVKREGMSEDYGTVCDDSFDTRDASVGCRMLGYGDNTPAFFYSGSVFNTALGPIWLTNLHCTGTEENLADCVHAQWGKHQCSHQQDVYVACGNQIRLVDGNTCFEGRVEVLYNGIWGTVCDDGFDATDAGVACRSLGFSGASSPWLYFDSSNTYPSQIWLDDLNCIGFGTNLWDCNHPGWGTHNCGHSEDQFIRCGYSMYFMSPYGMEGDRSRLSTPLFQPLHAQYMKVEFNYLVRKSSYGNLVVFIRGESGGIYSANKLWNSRYLRVEEDGMWLQQYVSISAGHYFENNSLVFEAKLGPNMNSASHLVAIDTVNVQAGRCHESLLDGPCDFNKTYACGMEVVCSKCDRNDLQFNWIWTNGAPYLNRIKGEGMCDEAVMIFHLPSIGDVRALTFDYYFEANFDGQLKVMLRLNGTFHSTLKTYTHLPSRANTWVTECMELRSLVASSFDIEIRFVAVRGTQITSDVGIDNVKLAEHCPRSTSTDETRGIRIRGSSSAGLVELFYQGRWYGVCDDSWDSYDATVACRWLGFHEDEDKLLWTIRALKFYLSSVSRKSIRGSQKTLFISPKKGGVCLRLLFLGVYKWVPVKEKANVPWLPDNIIWNINQPHFYLTTTQYNETWATVSSPKFDHAGGPYKFMFNYRKTGSEMLQVYQCGSPVYLENFISPLVMNGRDAQPGEWPWQNSLRYNNQHTCGGTYIGAKWVLTAYHCIESTGSFYV</sequence>
<dbReference type="Pfam" id="PF00057">
    <property type="entry name" value="Ldl_recept_a"/>
    <property type="match status" value="2"/>
</dbReference>
<feature type="disulfide bond" evidence="14">
    <location>
        <begin position="672"/>
        <end position="690"/>
    </location>
</feature>
<accession>A0A9D4DWC4</accession>
<dbReference type="Gene3D" id="2.10.25.10">
    <property type="entry name" value="Laminin"/>
    <property type="match status" value="6"/>
</dbReference>
<feature type="disulfide bond" evidence="14">
    <location>
        <begin position="665"/>
        <end position="677"/>
    </location>
</feature>
<evidence type="ECO:0000259" key="19">
    <source>
        <dbReference type="PROSITE" id="PS50240"/>
    </source>
</evidence>
<feature type="domain" description="SRCR" evidence="20">
    <location>
        <begin position="893"/>
        <end position="994"/>
    </location>
</feature>
<dbReference type="SMART" id="SM00192">
    <property type="entry name" value="LDLa"/>
    <property type="match status" value="2"/>
</dbReference>
<dbReference type="PROSITE" id="PS01186">
    <property type="entry name" value="EGF_2"/>
    <property type="match status" value="4"/>
</dbReference>
<dbReference type="GO" id="GO:0005615">
    <property type="term" value="C:extracellular space"/>
    <property type="evidence" value="ECO:0007669"/>
    <property type="project" value="TreeGrafter"/>
</dbReference>
<dbReference type="PROSITE" id="PS50240">
    <property type="entry name" value="TRYPSIN_DOM"/>
    <property type="match status" value="1"/>
</dbReference>
<dbReference type="GO" id="GO:0016020">
    <property type="term" value="C:membrane"/>
    <property type="evidence" value="ECO:0007669"/>
    <property type="project" value="InterPro"/>
</dbReference>
<dbReference type="InterPro" id="IPR001254">
    <property type="entry name" value="Trypsin_dom"/>
</dbReference>
<evidence type="ECO:0000256" key="10">
    <source>
        <dbReference type="ARBA" id="ARBA00023157"/>
    </source>
</evidence>
<evidence type="ECO:0000256" key="8">
    <source>
        <dbReference type="ARBA" id="ARBA00022825"/>
    </source>
</evidence>
<dbReference type="SUPFAM" id="SSF49899">
    <property type="entry name" value="Concanavalin A-like lectins/glucanases"/>
    <property type="match status" value="2"/>
</dbReference>
<evidence type="ECO:0000313" key="21">
    <source>
        <dbReference type="EMBL" id="KAH3769272.1"/>
    </source>
</evidence>
<evidence type="ECO:0000259" key="18">
    <source>
        <dbReference type="PROSITE" id="PS50060"/>
    </source>
</evidence>
<reference evidence="21" key="1">
    <citation type="journal article" date="2019" name="bioRxiv">
        <title>The Genome of the Zebra Mussel, Dreissena polymorpha: A Resource for Invasive Species Research.</title>
        <authorList>
            <person name="McCartney M.A."/>
            <person name="Auch B."/>
            <person name="Kono T."/>
            <person name="Mallez S."/>
            <person name="Zhang Y."/>
            <person name="Obille A."/>
            <person name="Becker A."/>
            <person name="Abrahante J.E."/>
            <person name="Garbe J."/>
            <person name="Badalamenti J.P."/>
            <person name="Herman A."/>
            <person name="Mangelson H."/>
            <person name="Liachko I."/>
            <person name="Sullivan S."/>
            <person name="Sone E.D."/>
            <person name="Koren S."/>
            <person name="Silverstein K.A.T."/>
            <person name="Beckman K.B."/>
            <person name="Gohl D.M."/>
        </authorList>
    </citation>
    <scope>NUCLEOTIDE SEQUENCE</scope>
    <source>
        <strain evidence="21">Duluth1</strain>
        <tissue evidence="21">Whole animal</tissue>
    </source>
</reference>
<feature type="domain" description="SRCR" evidence="20">
    <location>
        <begin position="1287"/>
        <end position="1328"/>
    </location>
</feature>
<dbReference type="SUPFAM" id="SSF50494">
    <property type="entry name" value="Trypsin-like serine proteases"/>
    <property type="match status" value="1"/>
</dbReference>
<dbReference type="GO" id="GO:0004252">
    <property type="term" value="F:serine-type endopeptidase activity"/>
    <property type="evidence" value="ECO:0007669"/>
    <property type="project" value="InterPro"/>
</dbReference>
<dbReference type="FunFam" id="2.10.25.10:FF:000004">
    <property type="entry name" value="Neurogenic locus notch 1"/>
    <property type="match status" value="2"/>
</dbReference>
<feature type="disulfide bond" evidence="13">
    <location>
        <begin position="309"/>
        <end position="319"/>
    </location>
</feature>
<dbReference type="SUPFAM" id="SSF57196">
    <property type="entry name" value="EGF/Laminin"/>
    <property type="match status" value="6"/>
</dbReference>
<feature type="domain" description="MAM" evidence="18">
    <location>
        <begin position="922"/>
        <end position="1121"/>
    </location>
</feature>
<feature type="disulfide bond" evidence="13">
    <location>
        <begin position="255"/>
        <end position="264"/>
    </location>
</feature>
<feature type="domain" description="EGF-like" evidence="17">
    <location>
        <begin position="305"/>
        <end position="340"/>
    </location>
</feature>
<dbReference type="PROSITE" id="PS01209">
    <property type="entry name" value="LDLRA_1"/>
    <property type="match status" value="1"/>
</dbReference>
<gene>
    <name evidence="21" type="ORF">DPMN_170522</name>
</gene>
<evidence type="ECO:0000256" key="1">
    <source>
        <dbReference type="ARBA" id="ARBA00009738"/>
    </source>
</evidence>
<dbReference type="InterPro" id="IPR013320">
    <property type="entry name" value="ConA-like_dom_sf"/>
</dbReference>
<dbReference type="InterPro" id="IPR002172">
    <property type="entry name" value="LDrepeatLR_classA_rpt"/>
</dbReference>
<feature type="disulfide bond" evidence="13">
    <location>
        <begin position="330"/>
        <end position="339"/>
    </location>
</feature>
<feature type="disulfide bond" evidence="13">
    <location>
        <begin position="413"/>
        <end position="422"/>
    </location>
</feature>
<dbReference type="Gene3D" id="2.60.120.200">
    <property type="match status" value="1"/>
</dbReference>
<feature type="domain" description="EGF-like" evidence="17">
    <location>
        <begin position="425"/>
        <end position="461"/>
    </location>
</feature>
<dbReference type="PROSITE" id="PS50060">
    <property type="entry name" value="MAM_2"/>
    <property type="match status" value="1"/>
</dbReference>
<dbReference type="InterPro" id="IPR036772">
    <property type="entry name" value="SRCR-like_dom_sf"/>
</dbReference>
<dbReference type="PROSITE" id="PS50287">
    <property type="entry name" value="SRCR_2"/>
    <property type="match status" value="3"/>
</dbReference>
<comment type="similarity">
    <text evidence="1">Belongs to the nephronectin family.</text>
</comment>
<dbReference type="PRINTS" id="PR00261">
    <property type="entry name" value="LDLRECEPTOR"/>
</dbReference>
<reference evidence="21" key="2">
    <citation type="submission" date="2020-11" db="EMBL/GenBank/DDBJ databases">
        <authorList>
            <person name="McCartney M.A."/>
            <person name="Auch B."/>
            <person name="Kono T."/>
            <person name="Mallez S."/>
            <person name="Becker A."/>
            <person name="Gohl D.M."/>
            <person name="Silverstein K.A.T."/>
            <person name="Koren S."/>
            <person name="Bechman K.B."/>
            <person name="Herman A."/>
            <person name="Abrahante J.E."/>
            <person name="Garbe J."/>
        </authorList>
    </citation>
    <scope>NUCLEOTIDE SEQUENCE</scope>
    <source>
        <strain evidence="21">Duluth1</strain>
        <tissue evidence="21">Whole animal</tissue>
    </source>
</reference>
<dbReference type="PANTHER" id="PTHR45817">
    <property type="entry name" value="LYSYL OXIDASE-LIKE-RELATED"/>
    <property type="match status" value="1"/>
</dbReference>
<dbReference type="InterPro" id="IPR050912">
    <property type="entry name" value="LOX-like_protein"/>
</dbReference>
<feature type="domain" description="EGF-like" evidence="17">
    <location>
        <begin position="229"/>
        <end position="265"/>
    </location>
</feature>
<evidence type="ECO:0000256" key="3">
    <source>
        <dbReference type="ARBA" id="ARBA00022670"/>
    </source>
</evidence>
<dbReference type="InterPro" id="IPR000742">
    <property type="entry name" value="EGF"/>
</dbReference>
<dbReference type="Gene3D" id="3.10.250.10">
    <property type="entry name" value="SRCR-like domain"/>
    <property type="match status" value="3"/>
</dbReference>
<keyword evidence="9 16" id="KW-1133">Transmembrane helix</keyword>
<evidence type="ECO:0000256" key="2">
    <source>
        <dbReference type="ARBA" id="ARBA00022536"/>
    </source>
</evidence>
<dbReference type="SUPFAM" id="SSF56487">
    <property type="entry name" value="SRCR-like"/>
    <property type="match status" value="3"/>
</dbReference>
<dbReference type="SUPFAM" id="SSF57424">
    <property type="entry name" value="LDL receptor-like module"/>
    <property type="match status" value="2"/>
</dbReference>
<evidence type="ECO:0000259" key="17">
    <source>
        <dbReference type="PROSITE" id="PS50026"/>
    </source>
</evidence>
<proteinExistence type="inferred from homology"/>
<dbReference type="FunFam" id="2.10.25.10:FF:000321">
    <property type="entry name" value="Protein delta homolog 1"/>
    <property type="match status" value="1"/>
</dbReference>
<dbReference type="PROSITE" id="PS01187">
    <property type="entry name" value="EGF_CA"/>
    <property type="match status" value="2"/>
</dbReference>
<feature type="domain" description="EGF-like" evidence="17">
    <location>
        <begin position="387"/>
        <end position="423"/>
    </location>
</feature>
<dbReference type="InterPro" id="IPR018097">
    <property type="entry name" value="EGF_Ca-bd_CS"/>
</dbReference>
<feature type="transmembrane region" description="Helical" evidence="16">
    <location>
        <begin position="72"/>
        <end position="96"/>
    </location>
</feature>
<dbReference type="Proteomes" id="UP000828390">
    <property type="component" value="Unassembled WGS sequence"/>
</dbReference>
<dbReference type="CDD" id="cd00112">
    <property type="entry name" value="LDLa"/>
    <property type="match status" value="2"/>
</dbReference>
<keyword evidence="6" id="KW-0677">Repeat</keyword>
<feature type="disulfide bond" evidence="15">
    <location>
        <begin position="963"/>
        <end position="973"/>
    </location>
</feature>
<dbReference type="InterPro" id="IPR009003">
    <property type="entry name" value="Peptidase_S1_PA"/>
</dbReference>
<keyword evidence="8" id="KW-0720">Serine protease</keyword>
<dbReference type="InterPro" id="IPR001190">
    <property type="entry name" value="SRCR"/>
</dbReference>
<dbReference type="FunFam" id="2.10.25.10:FF:000123">
    <property type="entry name" value="Crumbs homolog 1 (Drosophila)"/>
    <property type="match status" value="1"/>
</dbReference>
<dbReference type="PROSITE" id="PS00420">
    <property type="entry name" value="SRCR_1"/>
    <property type="match status" value="1"/>
</dbReference>
<dbReference type="InterPro" id="IPR013032">
    <property type="entry name" value="EGF-like_CS"/>
</dbReference>
<keyword evidence="16" id="KW-0472">Membrane</keyword>
<evidence type="ECO:0000256" key="9">
    <source>
        <dbReference type="ARBA" id="ARBA00022989"/>
    </source>
</evidence>
<keyword evidence="5" id="KW-0732">Signal</keyword>
<name>A0A9D4DWC4_DREPO</name>
<keyword evidence="7" id="KW-0378">Hydrolase</keyword>
<feature type="domain" description="EGF-like" evidence="17">
    <location>
        <begin position="267"/>
        <end position="303"/>
    </location>
</feature>
<dbReference type="PROSITE" id="PS50068">
    <property type="entry name" value="LDLRA_2"/>
    <property type="match status" value="2"/>
</dbReference>
<dbReference type="GO" id="GO:0005509">
    <property type="term" value="F:calcium ion binding"/>
    <property type="evidence" value="ECO:0007669"/>
    <property type="project" value="InterPro"/>
</dbReference>
<dbReference type="InterPro" id="IPR000998">
    <property type="entry name" value="MAM_dom"/>
</dbReference>
<keyword evidence="2 13" id="KW-0245">EGF-like domain</keyword>
<dbReference type="CDD" id="cd00054">
    <property type="entry name" value="EGF_CA"/>
    <property type="match status" value="6"/>
</dbReference>
<feature type="domain" description="Peptidase S1" evidence="19">
    <location>
        <begin position="1466"/>
        <end position="1516"/>
    </location>
</feature>
<evidence type="ECO:0000256" key="7">
    <source>
        <dbReference type="ARBA" id="ARBA00022801"/>
    </source>
</evidence>
<dbReference type="InterPro" id="IPR001881">
    <property type="entry name" value="EGF-like_Ca-bd_dom"/>
</dbReference>
<dbReference type="Gene3D" id="4.10.400.10">
    <property type="entry name" value="Low-density Lipoprotein Receptor"/>
    <property type="match status" value="2"/>
</dbReference>
<dbReference type="FunFam" id="3.10.250.10:FF:000005">
    <property type="entry name" value="Neurotrypsin isoform A"/>
    <property type="match status" value="1"/>
</dbReference>
<dbReference type="PROSITE" id="PS00022">
    <property type="entry name" value="EGF_1"/>
    <property type="match status" value="4"/>
</dbReference>
<evidence type="ECO:0000313" key="22">
    <source>
        <dbReference type="Proteomes" id="UP000828390"/>
    </source>
</evidence>
<dbReference type="Gene3D" id="3.30.70.960">
    <property type="entry name" value="SEA domain"/>
    <property type="match status" value="1"/>
</dbReference>
<organism evidence="21 22">
    <name type="scientific">Dreissena polymorpha</name>
    <name type="common">Zebra mussel</name>
    <name type="synonym">Mytilus polymorpha</name>
    <dbReference type="NCBI Taxonomy" id="45954"/>
    <lineage>
        <taxon>Eukaryota</taxon>
        <taxon>Metazoa</taxon>
        <taxon>Spiralia</taxon>
        <taxon>Lophotrochozoa</taxon>
        <taxon>Mollusca</taxon>
        <taxon>Bivalvia</taxon>
        <taxon>Autobranchia</taxon>
        <taxon>Heteroconchia</taxon>
        <taxon>Euheterodonta</taxon>
        <taxon>Imparidentia</taxon>
        <taxon>Neoheterodontei</taxon>
        <taxon>Myida</taxon>
        <taxon>Dreissenoidea</taxon>
        <taxon>Dreissenidae</taxon>
        <taxon>Dreissena</taxon>
    </lineage>
</organism>
<evidence type="ECO:0000256" key="14">
    <source>
        <dbReference type="PROSITE-ProRule" id="PRU00124"/>
    </source>
</evidence>
<feature type="disulfide bond" evidence="14">
    <location>
        <begin position="684"/>
        <end position="699"/>
    </location>
</feature>
<keyword evidence="12" id="KW-0325">Glycoprotein</keyword>
<dbReference type="PRINTS" id="PR00258">
    <property type="entry name" value="SPERACTRCPTR"/>
</dbReference>
<dbReference type="Pfam" id="PF00089">
    <property type="entry name" value="Trypsin"/>
    <property type="match status" value="1"/>
</dbReference>
<feature type="disulfide bond" evidence="15">
    <location>
        <begin position="859"/>
        <end position="869"/>
    </location>
</feature>
<comment type="caution">
    <text evidence="15">Lacks conserved residue(s) required for the propagation of feature annotation.</text>
</comment>
<dbReference type="InterPro" id="IPR043504">
    <property type="entry name" value="Peptidase_S1_PA_chymotrypsin"/>
</dbReference>
<dbReference type="EMBL" id="JAIWYP010000009">
    <property type="protein sequence ID" value="KAH3769272.1"/>
    <property type="molecule type" value="Genomic_DNA"/>
</dbReference>
<feature type="domain" description="SRCR" evidence="20">
    <location>
        <begin position="782"/>
        <end position="890"/>
    </location>
</feature>
<evidence type="ECO:0000256" key="5">
    <source>
        <dbReference type="ARBA" id="ARBA00022729"/>
    </source>
</evidence>
<dbReference type="FunFam" id="3.10.250.10:FF:000007">
    <property type="entry name" value="Soluble scavenger receptor cysteine-rich domain-containing protein SSC5D"/>
    <property type="match status" value="1"/>
</dbReference>
<evidence type="ECO:0000256" key="13">
    <source>
        <dbReference type="PROSITE-ProRule" id="PRU00076"/>
    </source>
</evidence>
<dbReference type="InterPro" id="IPR036055">
    <property type="entry name" value="LDL_receptor-like_sf"/>
</dbReference>
<dbReference type="PANTHER" id="PTHR45817:SF9">
    <property type="entry name" value="SRCR DOMAIN-CONTAINING PROTEIN"/>
    <property type="match status" value="1"/>
</dbReference>
<dbReference type="SMART" id="SM00179">
    <property type="entry name" value="EGF_CA"/>
    <property type="match status" value="6"/>
</dbReference>
<dbReference type="Gene3D" id="2.40.10.10">
    <property type="entry name" value="Trypsin-like serine proteases"/>
    <property type="match status" value="1"/>
</dbReference>
<feature type="disulfide bond" evidence="13">
    <location>
        <begin position="451"/>
        <end position="460"/>
    </location>
</feature>
<evidence type="ECO:0000256" key="11">
    <source>
        <dbReference type="ARBA" id="ARBA00023170"/>
    </source>
</evidence>
<evidence type="ECO:0000256" key="12">
    <source>
        <dbReference type="ARBA" id="ARBA00023180"/>
    </source>
</evidence>
<keyword evidence="3" id="KW-0645">Protease</keyword>
<keyword evidence="11" id="KW-0675">Receptor</keyword>
<evidence type="ECO:0000259" key="20">
    <source>
        <dbReference type="PROSITE" id="PS50287"/>
    </source>
</evidence>
<feature type="disulfide bond" evidence="13">
    <location>
        <begin position="293"/>
        <end position="302"/>
    </location>
</feature>
<dbReference type="PROSITE" id="PS00010">
    <property type="entry name" value="ASX_HYDROXYL"/>
    <property type="match status" value="5"/>
</dbReference>
<dbReference type="InterPro" id="IPR036364">
    <property type="entry name" value="SEA_dom_sf"/>
</dbReference>
<dbReference type="GO" id="GO:0004720">
    <property type="term" value="F:protein-lysine 6-oxidase activity"/>
    <property type="evidence" value="ECO:0007669"/>
    <property type="project" value="TreeGrafter"/>
</dbReference>
<protein>
    <submittedName>
        <fullName evidence="21">Uncharacterized protein</fullName>
    </submittedName>
</protein>
<dbReference type="FunFam" id="2.10.25.10:FF:000143">
    <property type="entry name" value="Protein crumbs 1"/>
    <property type="match status" value="1"/>
</dbReference>
<dbReference type="InterPro" id="IPR000152">
    <property type="entry name" value="EGF-type_Asp/Asn_hydroxyl_site"/>
</dbReference>
<comment type="caution">
    <text evidence="21">The sequence shown here is derived from an EMBL/GenBank/DDBJ whole genome shotgun (WGS) entry which is preliminary data.</text>
</comment>
<keyword evidence="4 16" id="KW-0812">Transmembrane</keyword>